<reference evidence="3" key="2">
    <citation type="submission" date="2014-05" db="EMBL/GenBank/DDBJ databases">
        <title>Draft genome sequence of Virgibacillus massiliensis Vm-5.</title>
        <authorList>
            <person name="Khelaifia S."/>
            <person name="Croce O."/>
            <person name="Lagier J.C."/>
            <person name="Raoult D."/>
        </authorList>
    </citation>
    <scope>NUCLEOTIDE SEQUENCE [LARGE SCALE GENOMIC DNA]</scope>
    <source>
        <strain evidence="3">Vm-5</strain>
    </source>
</reference>
<evidence type="ECO:0000313" key="3">
    <source>
        <dbReference type="Proteomes" id="UP000028875"/>
    </source>
</evidence>
<keyword evidence="1" id="KW-1133">Transmembrane helix</keyword>
<dbReference type="InterPro" id="IPR007313">
    <property type="entry name" value="FxsA"/>
</dbReference>
<gene>
    <name evidence="2" type="primary">fxsA</name>
    <name evidence="2" type="ORF">BN990_01629</name>
</gene>
<evidence type="ECO:0000313" key="2">
    <source>
        <dbReference type="EMBL" id="CDQ39334.1"/>
    </source>
</evidence>
<feature type="transmembrane region" description="Helical" evidence="1">
    <location>
        <begin position="29"/>
        <end position="46"/>
    </location>
</feature>
<dbReference type="eggNOG" id="COG3030">
    <property type="taxonomic scope" value="Bacteria"/>
</dbReference>
<dbReference type="PANTHER" id="PTHR35335">
    <property type="entry name" value="UPF0716 PROTEIN FXSA"/>
    <property type="match status" value="1"/>
</dbReference>
<keyword evidence="1" id="KW-0472">Membrane</keyword>
<dbReference type="EMBL" id="CCDP010000001">
    <property type="protein sequence ID" value="CDQ39334.1"/>
    <property type="molecule type" value="Genomic_DNA"/>
</dbReference>
<dbReference type="RefSeq" id="WP_021290877.1">
    <property type="nucleotide sequence ID" value="NZ_BNER01000002.1"/>
</dbReference>
<dbReference type="GO" id="GO:0016020">
    <property type="term" value="C:membrane"/>
    <property type="evidence" value="ECO:0007669"/>
    <property type="project" value="InterPro"/>
</dbReference>
<dbReference type="STRING" id="1462526.BN990_01629"/>
<keyword evidence="3" id="KW-1185">Reference proteome</keyword>
<dbReference type="AlphaFoldDB" id="A0A024QA16"/>
<organism evidence="2 3">
    <name type="scientific">Virgibacillus massiliensis</name>
    <dbReference type="NCBI Taxonomy" id="1462526"/>
    <lineage>
        <taxon>Bacteria</taxon>
        <taxon>Bacillati</taxon>
        <taxon>Bacillota</taxon>
        <taxon>Bacilli</taxon>
        <taxon>Bacillales</taxon>
        <taxon>Bacillaceae</taxon>
        <taxon>Virgibacillus</taxon>
    </lineage>
</organism>
<sequence>MRWFLLTAFLLSAFEIGVFIWIGDMIGPWWVVLLVLLTGAVGFYLAKQQGIETWQRAQLSMRNGEAPTGYIIDGICILIGAVLLVTPGFISDAIGFLLVIPTTRKLFKRRIEQFIKHIITNRTIIYRKW</sequence>
<accession>A0A024QA16</accession>
<dbReference type="OrthoDB" id="9792788at2"/>
<protein>
    <submittedName>
        <fullName evidence="2">Suppressor of F exclusion of phage T7</fullName>
    </submittedName>
</protein>
<comment type="caution">
    <text evidence="2">The sequence shown here is derived from an EMBL/GenBank/DDBJ whole genome shotgun (WGS) entry which is preliminary data.</text>
</comment>
<proteinExistence type="predicted"/>
<dbReference type="PANTHER" id="PTHR35335:SF1">
    <property type="entry name" value="UPF0716 PROTEIN FXSA"/>
    <property type="match status" value="1"/>
</dbReference>
<dbReference type="NCBIfam" id="NF008528">
    <property type="entry name" value="PRK11463.1-2"/>
    <property type="match status" value="1"/>
</dbReference>
<reference evidence="2 3" key="1">
    <citation type="submission" date="2014-03" db="EMBL/GenBank/DDBJ databases">
        <authorList>
            <person name="Urmite Genomes U."/>
        </authorList>
    </citation>
    <scope>NUCLEOTIDE SEQUENCE [LARGE SCALE GENOMIC DNA]</scope>
    <source>
        <strain evidence="2 3">Vm-5</strain>
    </source>
</reference>
<keyword evidence="1" id="KW-0812">Transmembrane</keyword>
<evidence type="ECO:0000256" key="1">
    <source>
        <dbReference type="SAM" id="Phobius"/>
    </source>
</evidence>
<dbReference type="Proteomes" id="UP000028875">
    <property type="component" value="Unassembled WGS sequence"/>
</dbReference>
<dbReference type="Pfam" id="PF04186">
    <property type="entry name" value="FxsA"/>
    <property type="match status" value="1"/>
</dbReference>
<feature type="transmembrane region" description="Helical" evidence="1">
    <location>
        <begin position="67"/>
        <end position="84"/>
    </location>
</feature>
<name>A0A024QA16_9BACI</name>